<dbReference type="OrthoDB" id="6362508at2"/>
<proteinExistence type="predicted"/>
<dbReference type="RefSeq" id="WP_092024082.1">
    <property type="nucleotide sequence ID" value="NZ_FOUE01000004.1"/>
</dbReference>
<sequence length="198" mass="21599">MLESLIVVGAELGLACLFFVLGYRMTDLARGESFALAGMGVTVSDGAAMESCVYQRQGDESHRAALSPATDRTELITQLHILFGLQDRVCRNSHLVLVESPLSIKQYAAAWMYGAAGALVAPAERHSERVMGVVSQLMGRKLEFDAEDAREAMVHLTRCPIYLACYRSGLEGAEHWQAHHFIPGESALNTAITNNAFI</sequence>
<gene>
    <name evidence="2" type="ORF">SAMN04487963_3028</name>
</gene>
<evidence type="ECO:0000256" key="1">
    <source>
        <dbReference type="SAM" id="Phobius"/>
    </source>
</evidence>
<dbReference type="Proteomes" id="UP000198519">
    <property type="component" value="Unassembled WGS sequence"/>
</dbReference>
<dbReference type="AlphaFoldDB" id="A0A1I4RYN9"/>
<keyword evidence="1" id="KW-0472">Membrane</keyword>
<protein>
    <submittedName>
        <fullName evidence="2">Uncharacterized protein</fullName>
    </submittedName>
</protein>
<keyword evidence="1" id="KW-1133">Transmembrane helix</keyword>
<dbReference type="STRING" id="488535.SAMN04487963_3028"/>
<evidence type="ECO:0000313" key="2">
    <source>
        <dbReference type="EMBL" id="SFM57291.1"/>
    </source>
</evidence>
<organism evidence="2 3">
    <name type="scientific">Marinobacter zhejiangensis</name>
    <dbReference type="NCBI Taxonomy" id="488535"/>
    <lineage>
        <taxon>Bacteria</taxon>
        <taxon>Pseudomonadati</taxon>
        <taxon>Pseudomonadota</taxon>
        <taxon>Gammaproteobacteria</taxon>
        <taxon>Pseudomonadales</taxon>
        <taxon>Marinobacteraceae</taxon>
        <taxon>Marinobacter</taxon>
    </lineage>
</organism>
<keyword evidence="1" id="KW-0812">Transmembrane</keyword>
<keyword evidence="3" id="KW-1185">Reference proteome</keyword>
<name>A0A1I4RYN9_9GAMM</name>
<reference evidence="3" key="1">
    <citation type="submission" date="2016-10" db="EMBL/GenBank/DDBJ databases">
        <authorList>
            <person name="Varghese N."/>
            <person name="Submissions S."/>
        </authorList>
    </citation>
    <scope>NUCLEOTIDE SEQUENCE [LARGE SCALE GENOMIC DNA]</scope>
    <source>
        <strain evidence="3">CGMCC 1.7061</strain>
    </source>
</reference>
<feature type="transmembrane region" description="Helical" evidence="1">
    <location>
        <begin position="6"/>
        <end position="23"/>
    </location>
</feature>
<evidence type="ECO:0000313" key="3">
    <source>
        <dbReference type="Proteomes" id="UP000198519"/>
    </source>
</evidence>
<dbReference type="EMBL" id="FOUE01000004">
    <property type="protein sequence ID" value="SFM57291.1"/>
    <property type="molecule type" value="Genomic_DNA"/>
</dbReference>
<accession>A0A1I4RYN9</accession>